<dbReference type="RefSeq" id="WP_386715480.1">
    <property type="nucleotide sequence ID" value="NZ_JBHRSZ010000002.1"/>
</dbReference>
<dbReference type="InterPro" id="IPR012902">
    <property type="entry name" value="N_methyl_site"/>
</dbReference>
<dbReference type="InterPro" id="IPR001082">
    <property type="entry name" value="Pilin"/>
</dbReference>
<dbReference type="PANTHER" id="PTHR30093:SF34">
    <property type="entry name" value="PREPILIN PEPTIDASE-DEPENDENT PROTEIN D"/>
    <property type="match status" value="1"/>
</dbReference>
<dbReference type="Proteomes" id="UP001595476">
    <property type="component" value="Unassembled WGS sequence"/>
</dbReference>
<name>A0ABV7H7C1_9GAMM</name>
<keyword evidence="2" id="KW-0488">Methylation</keyword>
<keyword evidence="6" id="KW-1185">Reference proteome</keyword>
<dbReference type="InterPro" id="IPR045584">
    <property type="entry name" value="Pilin-like"/>
</dbReference>
<keyword evidence="4" id="KW-0812">Transmembrane</keyword>
<reference evidence="6" key="1">
    <citation type="journal article" date="2019" name="Int. J. Syst. Evol. Microbiol.">
        <title>The Global Catalogue of Microorganisms (GCM) 10K type strain sequencing project: providing services to taxonomists for standard genome sequencing and annotation.</title>
        <authorList>
            <consortium name="The Broad Institute Genomics Platform"/>
            <consortium name="The Broad Institute Genome Sequencing Center for Infectious Disease"/>
            <person name="Wu L."/>
            <person name="Ma J."/>
        </authorList>
    </citation>
    <scope>NUCLEOTIDE SEQUENCE [LARGE SCALE GENOMIC DNA]</scope>
    <source>
        <strain evidence="6">KCTC 52438</strain>
    </source>
</reference>
<dbReference type="PROSITE" id="PS00409">
    <property type="entry name" value="PROKAR_NTER_METHYL"/>
    <property type="match status" value="1"/>
</dbReference>
<keyword evidence="3" id="KW-0281">Fimbrium</keyword>
<protein>
    <submittedName>
        <fullName evidence="5">Pilin</fullName>
    </submittedName>
</protein>
<dbReference type="EMBL" id="JBHRSZ010000002">
    <property type="protein sequence ID" value="MFC3149819.1"/>
    <property type="molecule type" value="Genomic_DNA"/>
</dbReference>
<evidence type="ECO:0000313" key="6">
    <source>
        <dbReference type="Proteomes" id="UP001595476"/>
    </source>
</evidence>
<organism evidence="5 6">
    <name type="scientific">Litoribrevibacter euphylliae</name>
    <dbReference type="NCBI Taxonomy" id="1834034"/>
    <lineage>
        <taxon>Bacteria</taxon>
        <taxon>Pseudomonadati</taxon>
        <taxon>Pseudomonadota</taxon>
        <taxon>Gammaproteobacteria</taxon>
        <taxon>Oceanospirillales</taxon>
        <taxon>Oceanospirillaceae</taxon>
        <taxon>Litoribrevibacter</taxon>
    </lineage>
</organism>
<keyword evidence="4" id="KW-0472">Membrane</keyword>
<accession>A0ABV7H7C1</accession>
<comment type="caution">
    <text evidence="5">The sequence shown here is derived from an EMBL/GenBank/DDBJ whole genome shotgun (WGS) entry which is preliminary data.</text>
</comment>
<feature type="transmembrane region" description="Helical" evidence="4">
    <location>
        <begin position="6"/>
        <end position="27"/>
    </location>
</feature>
<evidence type="ECO:0000313" key="5">
    <source>
        <dbReference type="EMBL" id="MFC3149819.1"/>
    </source>
</evidence>
<evidence type="ECO:0000256" key="4">
    <source>
        <dbReference type="SAM" id="Phobius"/>
    </source>
</evidence>
<dbReference type="Gene3D" id="3.30.700.10">
    <property type="entry name" value="Glycoprotein, Type 4 Pilin"/>
    <property type="match status" value="1"/>
</dbReference>
<dbReference type="NCBIfam" id="TIGR02532">
    <property type="entry name" value="IV_pilin_GFxxxE"/>
    <property type="match status" value="1"/>
</dbReference>
<keyword evidence="4" id="KW-1133">Transmembrane helix</keyword>
<evidence type="ECO:0000256" key="1">
    <source>
        <dbReference type="ARBA" id="ARBA00005233"/>
    </source>
</evidence>
<gene>
    <name evidence="5" type="ORF">ACFOEK_02130</name>
</gene>
<proteinExistence type="inferred from homology"/>
<dbReference type="Pfam" id="PF07963">
    <property type="entry name" value="N_methyl"/>
    <property type="match status" value="1"/>
</dbReference>
<evidence type="ECO:0000256" key="2">
    <source>
        <dbReference type="ARBA" id="ARBA00022481"/>
    </source>
</evidence>
<dbReference type="PANTHER" id="PTHR30093">
    <property type="entry name" value="GENERAL SECRETION PATHWAY PROTEIN G"/>
    <property type="match status" value="1"/>
</dbReference>
<dbReference type="SUPFAM" id="SSF54523">
    <property type="entry name" value="Pili subunits"/>
    <property type="match status" value="1"/>
</dbReference>
<evidence type="ECO:0000256" key="3">
    <source>
        <dbReference type="RuleBase" id="RU000389"/>
    </source>
</evidence>
<comment type="similarity">
    <text evidence="1 3">Belongs to the N-Me-Phe pilin family.</text>
</comment>
<dbReference type="Pfam" id="PF00114">
    <property type="entry name" value="Pilin"/>
    <property type="match status" value="1"/>
</dbReference>
<sequence length="160" mass="17473">MKKSHGFTLIELMVVVAIIGILASVAMPQYHTYIHRSEVTEALGMAANIREDITAYYVERLEFPKNNQQAGVPAPDKLIANRITGVEVKDGAIHVTLGNKVAKPLQGKVLSFRPATVNGSPTSPISWLCGYDEPVTGMSAIGENRTSVDEEYLMASCRKR</sequence>